<dbReference type="Pfam" id="PF00076">
    <property type="entry name" value="RRM_1"/>
    <property type="match status" value="1"/>
</dbReference>
<feature type="region of interest" description="Disordered" evidence="3">
    <location>
        <begin position="445"/>
        <end position="482"/>
    </location>
</feature>
<feature type="compositionally biased region" description="Basic and acidic residues" evidence="3">
    <location>
        <begin position="467"/>
        <end position="479"/>
    </location>
</feature>
<organism evidence="7">
    <name type="scientific">Bombus impatiens</name>
    <name type="common">Bumblebee</name>
    <dbReference type="NCBI Taxonomy" id="132113"/>
    <lineage>
        <taxon>Eukaryota</taxon>
        <taxon>Metazoa</taxon>
        <taxon>Ecdysozoa</taxon>
        <taxon>Arthropoda</taxon>
        <taxon>Hexapoda</taxon>
        <taxon>Insecta</taxon>
        <taxon>Pterygota</taxon>
        <taxon>Neoptera</taxon>
        <taxon>Endopterygota</taxon>
        <taxon>Hymenoptera</taxon>
        <taxon>Apocrita</taxon>
        <taxon>Aculeata</taxon>
        <taxon>Apoidea</taxon>
        <taxon>Anthophila</taxon>
        <taxon>Apidae</taxon>
        <taxon>Bombus</taxon>
        <taxon>Pyrobombus</taxon>
    </lineage>
</organism>
<dbReference type="GeneID" id="100740403"/>
<dbReference type="PROSITE" id="PS50102">
    <property type="entry name" value="RRM"/>
    <property type="match status" value="1"/>
</dbReference>
<dbReference type="InterPro" id="IPR032552">
    <property type="entry name" value="RSB_motif"/>
</dbReference>
<feature type="compositionally biased region" description="Basic and acidic residues" evidence="3">
    <location>
        <begin position="445"/>
        <end position="454"/>
    </location>
</feature>
<dbReference type="PANTHER" id="PTHR46589">
    <property type="entry name" value="APOPTOTIC CHROMATIN CONDENSATION INDUCER IN THE NUCLEUS"/>
    <property type="match status" value="1"/>
</dbReference>
<dbReference type="AlphaFoldDB" id="A0A6P3V6K7"/>
<feature type="compositionally biased region" description="Polar residues" evidence="3">
    <location>
        <begin position="232"/>
        <end position="248"/>
    </location>
</feature>
<dbReference type="InterPro" id="IPR034257">
    <property type="entry name" value="Acinus_RRM"/>
</dbReference>
<feature type="compositionally biased region" description="Basic and acidic residues" evidence="3">
    <location>
        <begin position="731"/>
        <end position="746"/>
    </location>
</feature>
<keyword evidence="1 2" id="KW-0694">RNA-binding</keyword>
<accession>A0A6P3V6K7</accession>
<dbReference type="InterPro" id="IPR035979">
    <property type="entry name" value="RBD_domain_sf"/>
</dbReference>
<feature type="compositionally biased region" description="Low complexity" evidence="3">
    <location>
        <begin position="216"/>
        <end position="226"/>
    </location>
</feature>
<protein>
    <submittedName>
        <fullName evidence="6 7">apoptotic Chromatin condensation inducer in the nucleus isoform X1</fullName>
    </submittedName>
</protein>
<feature type="compositionally biased region" description="Basic and acidic residues" evidence="3">
    <location>
        <begin position="257"/>
        <end position="288"/>
    </location>
</feature>
<feature type="compositionally biased region" description="Basic and acidic residues" evidence="3">
    <location>
        <begin position="685"/>
        <end position="698"/>
    </location>
</feature>
<feature type="compositionally biased region" description="Basic and acidic residues" evidence="3">
    <location>
        <begin position="773"/>
        <end position="783"/>
    </location>
</feature>
<dbReference type="GO" id="GO:0008380">
    <property type="term" value="P:RNA splicing"/>
    <property type="evidence" value="ECO:0007669"/>
    <property type="project" value="TreeGrafter"/>
</dbReference>
<dbReference type="PANTHER" id="PTHR46589:SF1">
    <property type="entry name" value="APOPTOTIC CHROMATIN CONDENSATION INDUCER IN THE NUCLEUS"/>
    <property type="match status" value="1"/>
</dbReference>
<dbReference type="OMA" id="ESNEANC"/>
<feature type="region of interest" description="Disordered" evidence="3">
    <location>
        <begin position="731"/>
        <end position="783"/>
    </location>
</feature>
<evidence type="ECO:0000313" key="6">
    <source>
        <dbReference type="RefSeq" id="XP_003485643.1"/>
    </source>
</evidence>
<feature type="compositionally biased region" description="Basic and acidic residues" evidence="3">
    <location>
        <begin position="530"/>
        <end position="541"/>
    </location>
</feature>
<feature type="region of interest" description="Disordered" evidence="3">
    <location>
        <begin position="1"/>
        <end position="386"/>
    </location>
</feature>
<feature type="compositionally biased region" description="Basic and acidic residues" evidence="3">
    <location>
        <begin position="55"/>
        <end position="69"/>
    </location>
</feature>
<evidence type="ECO:0000256" key="2">
    <source>
        <dbReference type="PROSITE-ProRule" id="PRU00176"/>
    </source>
</evidence>
<dbReference type="InterPro" id="IPR052793">
    <property type="entry name" value="EJC-associated_protein"/>
</dbReference>
<dbReference type="CTD" id="35173"/>
<gene>
    <name evidence="6 7" type="primary">LOC100740403</name>
</gene>
<proteinExistence type="predicted"/>
<keyword evidence="5" id="KW-1185">Reference proteome</keyword>
<feature type="region of interest" description="Disordered" evidence="3">
    <location>
        <begin position="685"/>
        <end position="713"/>
    </location>
</feature>
<feature type="compositionally biased region" description="Polar residues" evidence="3">
    <location>
        <begin position="122"/>
        <end position="133"/>
    </location>
</feature>
<feature type="region of interest" description="Disordered" evidence="3">
    <location>
        <begin position="525"/>
        <end position="569"/>
    </location>
</feature>
<name>A0A6P3V6K7_BOMIM</name>
<dbReference type="SUPFAM" id="SSF54928">
    <property type="entry name" value="RNA-binding domain, RBD"/>
    <property type="match status" value="1"/>
</dbReference>
<dbReference type="GO" id="GO:0061574">
    <property type="term" value="C:ASAP complex"/>
    <property type="evidence" value="ECO:0007669"/>
    <property type="project" value="TreeGrafter"/>
</dbReference>
<feature type="domain" description="RRM" evidence="4">
    <location>
        <begin position="601"/>
        <end position="678"/>
    </location>
</feature>
<dbReference type="OrthoDB" id="5348404at2759"/>
<dbReference type="CDD" id="cd12432">
    <property type="entry name" value="RRM_ACINU"/>
    <property type="match status" value="1"/>
</dbReference>
<sequence>MRRKSERNKAKAGSPEKEVERVTRKSTRKCAKQASSTSLEQENVEETTKSLSNKITEKKSAHIQKKEVEQLEEQNEKVLSIEADVKTRSQEDEEDNNSGSIWKVSRSDASPGEIQRLKLSRQHNTTEGLSDTSLNRKKSNKWQESGEGVAEEVDSADKQLVSSTRVPSSTEQPNDPSSSYPGQDSNEEVSDSKEILPETTSANLSDDKPNIDQQGESNEANYSNENADSKPIKSTSTTILAPSSNGNHSSEETNIMPKEEKSVEDTSEKTVEAFNKETSVENTQRDSSSDEEEDKKEKVRELNSSSESNDEIHTKSNRTGGRIQSASRRKHRTKYRDSSNSDTPDSEDEPSIKRDLEIDVCMQEEKISTEDSHEQKDHTESPKARNNFLLNNMEMEIEHCEANKQKLDNLVDKSEYTASVTTQLVTYKPVKVNLKRSFSSRMLTEKNDVKKEDTDANANNEASAPNKENHDNTEPDSKCVPRKRRWGTALSTDTAPSFSISTDSLKALVPGARPLSINEVRLSKDDDEDRDRYRVSEKWHNSNEGINDNKSGDENIMQKNGATKKGDPKIDNHIAARRKISIVKEVPHVKSPSPPATKPTNILLIKNLVRPFTLNQIKELLSRTGTIVENGFWMDRIKSKCFVEYANEDQAFETRQALHGISWPVSNPKRLHVEYATKDDMELARELSKDQSIPRKTEPLVPSDSWQQDWNREERTNTKVMVVREWDLGKEDGQQHIKEKEREKKEHDKKRRQRSRSPAVEAHLPAPARKFKKKEDEPPPAKLLDDLFRKTKATPCIYWLPLTNEQIVVKEEMRRQHMAEHARRLEEMRRAERNNRDGRRRRSPRK</sequence>
<dbReference type="Gene3D" id="3.30.70.330">
    <property type="match status" value="1"/>
</dbReference>
<feature type="compositionally biased region" description="Basic and acidic residues" evidence="3">
    <location>
        <begin position="14"/>
        <end position="23"/>
    </location>
</feature>
<evidence type="ECO:0000256" key="1">
    <source>
        <dbReference type="ARBA" id="ARBA00022884"/>
    </source>
</evidence>
<feature type="compositionally biased region" description="Polar residues" evidence="3">
    <location>
        <begin position="160"/>
        <end position="184"/>
    </location>
</feature>
<dbReference type="Proteomes" id="UP000515180">
    <property type="component" value="Unplaced"/>
</dbReference>
<dbReference type="InterPro" id="IPR012677">
    <property type="entry name" value="Nucleotide-bd_a/b_plait_sf"/>
</dbReference>
<evidence type="ECO:0000313" key="7">
    <source>
        <dbReference type="RefSeq" id="XP_012249461.1"/>
    </source>
</evidence>
<dbReference type="GO" id="GO:0071011">
    <property type="term" value="C:precatalytic spliceosome"/>
    <property type="evidence" value="ECO:0007669"/>
    <property type="project" value="TreeGrafter"/>
</dbReference>
<feature type="compositionally biased region" description="Basic and acidic residues" evidence="3">
    <location>
        <begin position="350"/>
        <end position="383"/>
    </location>
</feature>
<dbReference type="RefSeq" id="XP_012249461.1">
    <property type="nucleotide sequence ID" value="XM_012394038.3"/>
</dbReference>
<evidence type="ECO:0000256" key="3">
    <source>
        <dbReference type="SAM" id="MobiDB-lite"/>
    </source>
</evidence>
<dbReference type="RefSeq" id="XP_003485643.1">
    <property type="nucleotide sequence ID" value="XM_003485595.4"/>
</dbReference>
<dbReference type="InterPro" id="IPR000504">
    <property type="entry name" value="RRM_dom"/>
</dbReference>
<feature type="region of interest" description="Disordered" evidence="3">
    <location>
        <begin position="814"/>
        <end position="846"/>
    </location>
</feature>
<evidence type="ECO:0000259" key="4">
    <source>
        <dbReference type="PROSITE" id="PS50102"/>
    </source>
</evidence>
<feature type="compositionally biased region" description="Basic and acidic residues" evidence="3">
    <location>
        <begin position="814"/>
        <end position="837"/>
    </location>
</feature>
<dbReference type="KEGG" id="bim:100740403"/>
<feature type="compositionally biased region" description="Polar residues" evidence="3">
    <location>
        <begin position="317"/>
        <end position="326"/>
    </location>
</feature>
<evidence type="ECO:0000313" key="5">
    <source>
        <dbReference type="Proteomes" id="UP000515180"/>
    </source>
</evidence>
<reference evidence="6 7" key="1">
    <citation type="submission" date="2022-04" db="UniProtKB">
        <authorList>
            <consortium name="RefSeq"/>
        </authorList>
    </citation>
    <scope>IDENTIFICATION</scope>
</reference>
<dbReference type="Pfam" id="PF16294">
    <property type="entry name" value="RSB_motif"/>
    <property type="match status" value="1"/>
</dbReference>
<dbReference type="GO" id="GO:0003723">
    <property type="term" value="F:RNA binding"/>
    <property type="evidence" value="ECO:0007669"/>
    <property type="project" value="UniProtKB-UniRule"/>
</dbReference>